<accession>A0A2S4UIF3</accession>
<name>A0A2S4UIF3_9BASI</name>
<dbReference type="VEuPathDB" id="FungiDB:PSTT_15268"/>
<gene>
    <name evidence="1" type="ORF">PSTT_15268</name>
</gene>
<organism evidence="1 2">
    <name type="scientific">Puccinia striiformis</name>
    <dbReference type="NCBI Taxonomy" id="27350"/>
    <lineage>
        <taxon>Eukaryota</taxon>
        <taxon>Fungi</taxon>
        <taxon>Dikarya</taxon>
        <taxon>Basidiomycota</taxon>
        <taxon>Pucciniomycotina</taxon>
        <taxon>Pucciniomycetes</taxon>
        <taxon>Pucciniales</taxon>
        <taxon>Pucciniaceae</taxon>
        <taxon>Puccinia</taxon>
    </lineage>
</organism>
<keyword evidence="2" id="KW-1185">Reference proteome</keyword>
<sequence>MAFPGPHLLVLLQPHTHISTTHTNTIDPMGHFSKQKACIAVLETALQQNITTIAPDNLLFGDVESSDKDDNESSDEEDDNMNVINDLMIILQAALSHCYYAPQITLQQAPPITELLLVRPNHSTVVFNTFFGALEY</sequence>
<comment type="caution">
    <text evidence="1">The sequence shown here is derived from an EMBL/GenBank/DDBJ whole genome shotgun (WGS) entry which is preliminary data.</text>
</comment>
<evidence type="ECO:0000313" key="1">
    <source>
        <dbReference type="EMBL" id="POV97092.1"/>
    </source>
</evidence>
<proteinExistence type="predicted"/>
<dbReference type="Proteomes" id="UP000239156">
    <property type="component" value="Unassembled WGS sequence"/>
</dbReference>
<reference evidence="1" key="1">
    <citation type="submission" date="2017-12" db="EMBL/GenBank/DDBJ databases">
        <title>Gene loss provides genomic basis for host adaptation in cereal stripe rust fungi.</title>
        <authorList>
            <person name="Xia C."/>
        </authorList>
    </citation>
    <scope>NUCLEOTIDE SEQUENCE [LARGE SCALE GENOMIC DNA]</scope>
    <source>
        <strain evidence="1">93-210</strain>
    </source>
</reference>
<dbReference type="AlphaFoldDB" id="A0A2S4UIF3"/>
<evidence type="ECO:0000313" key="2">
    <source>
        <dbReference type="Proteomes" id="UP000239156"/>
    </source>
</evidence>
<dbReference type="VEuPathDB" id="FungiDB:PSHT_07138"/>
<protein>
    <submittedName>
        <fullName evidence="1">Uncharacterized protein</fullName>
    </submittedName>
</protein>
<dbReference type="EMBL" id="PKSL01000273">
    <property type="protein sequence ID" value="POV97092.1"/>
    <property type="molecule type" value="Genomic_DNA"/>
</dbReference>